<accession>A0ABQ3ZG35</accession>
<organism evidence="2 3">
    <name type="scientific">Winogradskya humida</name>
    <dbReference type="NCBI Taxonomy" id="113566"/>
    <lineage>
        <taxon>Bacteria</taxon>
        <taxon>Bacillati</taxon>
        <taxon>Actinomycetota</taxon>
        <taxon>Actinomycetes</taxon>
        <taxon>Micromonosporales</taxon>
        <taxon>Micromonosporaceae</taxon>
        <taxon>Winogradskya</taxon>
    </lineage>
</organism>
<dbReference type="InterPro" id="IPR029039">
    <property type="entry name" value="Flavoprotein-like_sf"/>
</dbReference>
<evidence type="ECO:0000259" key="1">
    <source>
        <dbReference type="Pfam" id="PF03358"/>
    </source>
</evidence>
<dbReference type="InterPro" id="IPR050712">
    <property type="entry name" value="NAD(P)H-dep_reductase"/>
</dbReference>
<evidence type="ECO:0000313" key="2">
    <source>
        <dbReference type="EMBL" id="GIE17539.1"/>
    </source>
</evidence>
<reference evidence="2 3" key="1">
    <citation type="submission" date="2021-01" db="EMBL/GenBank/DDBJ databases">
        <title>Whole genome shotgun sequence of Actinoplanes humidus NBRC 14915.</title>
        <authorList>
            <person name="Komaki H."/>
            <person name="Tamura T."/>
        </authorList>
    </citation>
    <scope>NUCLEOTIDE SEQUENCE [LARGE SCALE GENOMIC DNA]</scope>
    <source>
        <strain evidence="2 3">NBRC 14915</strain>
    </source>
</reference>
<dbReference type="EMBL" id="BOMN01000010">
    <property type="protein sequence ID" value="GIE17539.1"/>
    <property type="molecule type" value="Genomic_DNA"/>
</dbReference>
<dbReference type="Gene3D" id="3.40.50.360">
    <property type="match status" value="1"/>
</dbReference>
<sequence length="230" mass="24303">MGWGLKKRGAGSTGWRALSFKVAGMTRILLISGSTREASLHTAALRTAAMVAPGTVTAGLYDGLRGLPAYAPGEQHDAVTLLRHVAGTAQGIVFSTPEIAGSLPGSLKNLLDWLVEGAELWDKPVAWVSVANPGDDHGALSTLETVLGHGNARVLRSAIIRLPMGKEAVGADGLIADPRLHQAMRDMLHAFERAVAPKPEETPSWQVQSSLYPMVPQLQAGAARHRRSGS</sequence>
<dbReference type="InterPro" id="IPR005025">
    <property type="entry name" value="FMN_Rdtase-like_dom"/>
</dbReference>
<keyword evidence="3" id="KW-1185">Reference proteome</keyword>
<proteinExistence type="predicted"/>
<name>A0ABQ3ZG35_9ACTN</name>
<protein>
    <recommendedName>
        <fullName evidence="1">NADPH-dependent FMN reductase-like domain-containing protein</fullName>
    </recommendedName>
</protein>
<dbReference type="PANTHER" id="PTHR30543:SF21">
    <property type="entry name" value="NAD(P)H-DEPENDENT FMN REDUCTASE LOT6"/>
    <property type="match status" value="1"/>
</dbReference>
<dbReference type="Pfam" id="PF03358">
    <property type="entry name" value="FMN_red"/>
    <property type="match status" value="1"/>
</dbReference>
<dbReference type="SUPFAM" id="SSF52218">
    <property type="entry name" value="Flavoproteins"/>
    <property type="match status" value="1"/>
</dbReference>
<comment type="caution">
    <text evidence="2">The sequence shown here is derived from an EMBL/GenBank/DDBJ whole genome shotgun (WGS) entry which is preliminary data.</text>
</comment>
<dbReference type="Proteomes" id="UP000603200">
    <property type="component" value="Unassembled WGS sequence"/>
</dbReference>
<gene>
    <name evidence="2" type="ORF">Ahu01nite_006410</name>
</gene>
<feature type="domain" description="NADPH-dependent FMN reductase-like" evidence="1">
    <location>
        <begin position="26"/>
        <end position="157"/>
    </location>
</feature>
<evidence type="ECO:0000313" key="3">
    <source>
        <dbReference type="Proteomes" id="UP000603200"/>
    </source>
</evidence>
<dbReference type="PANTHER" id="PTHR30543">
    <property type="entry name" value="CHROMATE REDUCTASE"/>
    <property type="match status" value="1"/>
</dbReference>